<dbReference type="Gene3D" id="3.30.470.20">
    <property type="entry name" value="ATP-grasp fold, B domain"/>
    <property type="match status" value="1"/>
</dbReference>
<evidence type="ECO:0000313" key="5">
    <source>
        <dbReference type="Proteomes" id="UP000285301"/>
    </source>
</evidence>
<keyword evidence="5" id="KW-1185">Reference proteome</keyword>
<dbReference type="PANTHER" id="PTHR43615:SF1">
    <property type="entry name" value="PPDK_N DOMAIN-CONTAINING PROTEIN"/>
    <property type="match status" value="1"/>
</dbReference>
<feature type="domain" description="PEP-utilising enzyme mobile" evidence="2">
    <location>
        <begin position="1132"/>
        <end position="1202"/>
    </location>
</feature>
<dbReference type="SUPFAM" id="SSF56059">
    <property type="entry name" value="Glutathione synthetase ATP-binding domain-like"/>
    <property type="match status" value="1"/>
</dbReference>
<dbReference type="InterPro" id="IPR008279">
    <property type="entry name" value="PEP-util_enz_mobile_dom"/>
</dbReference>
<keyword evidence="4" id="KW-0812">Transmembrane</keyword>
<dbReference type="SUPFAM" id="SSF52009">
    <property type="entry name" value="Phosphohistidine domain"/>
    <property type="match status" value="1"/>
</dbReference>
<evidence type="ECO:0000259" key="3">
    <source>
        <dbReference type="Pfam" id="PF01326"/>
    </source>
</evidence>
<comment type="similarity">
    <text evidence="1">Belongs to the PEP-utilizing enzyme family.</text>
</comment>
<sequence length="1209" mass="137881">MIESIECRKAFSLLSIPAFAYLIFKAVKINQKINGKWLSFIAALIRVKREKRTNRNRIEFYDFKQENDAYKCGSLPSDHEWNLETPDFQNDENIFVFGVNSNAQLLKLNISKSKEENGKAAFKASLYLKIDQNKIYTLNEEYLLPAPDVNSKEYKIGALSWEVLNPFRRLRLKFRGYLKREEDNELVYVRFRLHWFSNTNVYDHKCSFEPLFAAQQFAKNGCATIEFEDRLEQFGQIKGTLNIENEQEKQIFLWGARSKTLNFTNIKASRFYGIAKSGNGFSVGYVHNKAKNIRYIYGLFKDISGVLKKVKRITLQNSDLESISANNFNFLIETKENIIEVIVKNDLSNGDLLRNAKVDESEAKCIAIYEEFGEDHFSEIRRKKYPLAYSVANMTDISSDLILPLSDEKGQSVIVSGGKGSSLVYLATLSRILNEKFKVPKGFILTSNAYNLLLQENEDLRKEIDTLQSIAWSQKYDLKSECERVVELISNHKMPEKVKSALEQQLDSIYGNLVSYTYFAVRSSAVGEDSEEMSAAGQLTTFLGVKGKDDISKAVMKCWASQFGYNYTEYKRGYGQLISNTMAVVILEMVDCDTAGVIFTCNPLNGDERQIVITANYGLGESVVSASSEPDTIRVKINVKSNNLNEKRTVDSIESIEVGRKAKFIKLREGGGTIEMDVKKVDTCCVDTVNLMKLAQMSLDIHAFYGSVRDIEWGLKNGEIWILQSRPLTNLDSSYTEWEMIHYTDHGFQRENEFFTRIHWNENFPGATSPLSLSTFTKMLDENFQRVLNEMLRRDPTNPENFCPYISKSLVPFYSQVFMNLGEVADTHSRISMSAGVFTGAILNTLYDGKVEYEDVFHDFGKILSSCTGILSAEVPKMLRDIAQSIENYDEFSKMNDEDALKFLLSEENEASKKFICFLKRHGYRGLRELDFAALQWGDEPIKLVSLLKTFRLNKSSEEASKIMPISEVLFSLKTNPSFLKKLILRHFLIPLAFRNIRSREESKSMIAFYVSKYRDAFWNLARKLSYEEGKLPDPELMFYLTYAEVDSLIKERNPLLVAKAKRRRNMQSKLDRLLFKDIVKEWEVEPLNREKSIDVSKLTGALTIKGTSVTPLTVKGRLFVAHSLEDAKDLQKGDILLTHTTDIGWSPYFPKVSGIVTEMGGLNSHGAVIAREFGLPCLIAIVNGCHLFKTGDIVLINGENGTITRLEE</sequence>
<protein>
    <submittedName>
        <fullName evidence="4">Cleft lip and palate transmembrane protein 1-like protein</fullName>
    </submittedName>
</protein>
<dbReference type="GO" id="GO:0016301">
    <property type="term" value="F:kinase activity"/>
    <property type="evidence" value="ECO:0007669"/>
    <property type="project" value="InterPro"/>
</dbReference>
<dbReference type="InterPro" id="IPR051549">
    <property type="entry name" value="PEP_Utilizing_Enz"/>
</dbReference>
<dbReference type="EMBL" id="NCKU01000272">
    <property type="protein sequence ID" value="RWS16195.1"/>
    <property type="molecule type" value="Genomic_DNA"/>
</dbReference>
<keyword evidence="4" id="KW-0472">Membrane</keyword>
<dbReference type="STRING" id="1965070.A0A3S3SMJ6"/>
<reference evidence="4 5" key="1">
    <citation type="journal article" date="2018" name="Gigascience">
        <title>Genomes of trombidid mites reveal novel predicted allergens and laterally-transferred genes associated with secondary metabolism.</title>
        <authorList>
            <person name="Dong X."/>
            <person name="Chaisiri K."/>
            <person name="Xia D."/>
            <person name="Armstrong S.D."/>
            <person name="Fang Y."/>
            <person name="Donnelly M.J."/>
            <person name="Kadowaki T."/>
            <person name="McGarry J.W."/>
            <person name="Darby A.C."/>
            <person name="Makepeace B.L."/>
        </authorList>
    </citation>
    <scope>NUCLEOTIDE SEQUENCE [LARGE SCALE GENOMIC DNA]</scope>
    <source>
        <strain evidence="4">UoL-WK</strain>
    </source>
</reference>
<dbReference type="Proteomes" id="UP000285301">
    <property type="component" value="Unassembled WGS sequence"/>
</dbReference>
<dbReference type="Gene3D" id="3.50.30.10">
    <property type="entry name" value="Phosphohistidine domain"/>
    <property type="match status" value="1"/>
</dbReference>
<dbReference type="InterPro" id="IPR036637">
    <property type="entry name" value="Phosphohistidine_dom_sf"/>
</dbReference>
<dbReference type="Pfam" id="PF01326">
    <property type="entry name" value="PPDK_N"/>
    <property type="match status" value="1"/>
</dbReference>
<comment type="caution">
    <text evidence="4">The sequence shown here is derived from an EMBL/GenBank/DDBJ whole genome shotgun (WGS) entry which is preliminary data.</text>
</comment>
<dbReference type="AlphaFoldDB" id="A0A3S3SMJ6"/>
<proteinExistence type="inferred from homology"/>
<organism evidence="4 5">
    <name type="scientific">Dinothrombium tinctorium</name>
    <dbReference type="NCBI Taxonomy" id="1965070"/>
    <lineage>
        <taxon>Eukaryota</taxon>
        <taxon>Metazoa</taxon>
        <taxon>Ecdysozoa</taxon>
        <taxon>Arthropoda</taxon>
        <taxon>Chelicerata</taxon>
        <taxon>Arachnida</taxon>
        <taxon>Acari</taxon>
        <taxon>Acariformes</taxon>
        <taxon>Trombidiformes</taxon>
        <taxon>Prostigmata</taxon>
        <taxon>Anystina</taxon>
        <taxon>Parasitengona</taxon>
        <taxon>Trombidioidea</taxon>
        <taxon>Trombidiidae</taxon>
        <taxon>Dinothrombium</taxon>
    </lineage>
</organism>
<accession>A0A3S3SMJ6</accession>
<dbReference type="PANTHER" id="PTHR43615">
    <property type="entry name" value="PHOSPHOENOLPYRUVATE SYNTHASE-RELATED"/>
    <property type="match status" value="1"/>
</dbReference>
<dbReference type="Pfam" id="PF00391">
    <property type="entry name" value="PEP-utilizers"/>
    <property type="match status" value="1"/>
</dbReference>
<dbReference type="GO" id="GO:0005524">
    <property type="term" value="F:ATP binding"/>
    <property type="evidence" value="ECO:0007669"/>
    <property type="project" value="InterPro"/>
</dbReference>
<dbReference type="OrthoDB" id="6435135at2759"/>
<dbReference type="Gene3D" id="3.30.1490.20">
    <property type="entry name" value="ATP-grasp fold, A domain"/>
    <property type="match status" value="1"/>
</dbReference>
<evidence type="ECO:0000259" key="2">
    <source>
        <dbReference type="Pfam" id="PF00391"/>
    </source>
</evidence>
<name>A0A3S3SMJ6_9ACAR</name>
<evidence type="ECO:0000313" key="4">
    <source>
        <dbReference type="EMBL" id="RWS16195.1"/>
    </source>
</evidence>
<gene>
    <name evidence="4" type="ORF">B4U79_09470</name>
</gene>
<evidence type="ECO:0000256" key="1">
    <source>
        <dbReference type="ARBA" id="ARBA00007837"/>
    </source>
</evidence>
<dbReference type="InterPro" id="IPR002192">
    <property type="entry name" value="PPDK_AMP/ATP-bd"/>
</dbReference>
<dbReference type="InterPro" id="IPR013815">
    <property type="entry name" value="ATP_grasp_subdomain_1"/>
</dbReference>
<feature type="domain" description="Pyruvate phosphate dikinase AMP/ATP-binding" evidence="3">
    <location>
        <begin position="417"/>
        <end position="734"/>
    </location>
</feature>